<dbReference type="GO" id="GO:0005975">
    <property type="term" value="P:carbohydrate metabolic process"/>
    <property type="evidence" value="ECO:0007669"/>
    <property type="project" value="InterPro"/>
</dbReference>
<protein>
    <submittedName>
        <fullName evidence="3">Uncharacterized protein</fullName>
    </submittedName>
</protein>
<evidence type="ECO:0000313" key="4">
    <source>
        <dbReference type="Proteomes" id="UP001374535"/>
    </source>
</evidence>
<dbReference type="InterPro" id="IPR001360">
    <property type="entry name" value="Glyco_hydro_1"/>
</dbReference>
<sequence>MAGIDYYNSLIDTLLSRGIKPFMTISQTISHYDIPEELQQRYKGWLSPEIECLDMGNLRRKVWMEENSRWEIGVAMNTKWIEPINNSSEDKKAVERAQSFYMNW</sequence>
<dbReference type="PANTHER" id="PTHR10353:SF236">
    <property type="entry name" value="BETA-GLUCOSIDASE 18"/>
    <property type="match status" value="1"/>
</dbReference>
<gene>
    <name evidence="3" type="ORF">V8G54_013251</name>
</gene>
<dbReference type="EMBL" id="CP144697">
    <property type="protein sequence ID" value="WVZ15685.1"/>
    <property type="molecule type" value="Genomic_DNA"/>
</dbReference>
<name>A0AAQ3NUP5_VIGMU</name>
<keyword evidence="4" id="KW-1185">Reference proteome</keyword>
<dbReference type="Gene3D" id="3.20.20.80">
    <property type="entry name" value="Glycosidases"/>
    <property type="match status" value="2"/>
</dbReference>
<evidence type="ECO:0000256" key="2">
    <source>
        <dbReference type="RuleBase" id="RU003690"/>
    </source>
</evidence>
<proteinExistence type="inferred from homology"/>
<dbReference type="SUPFAM" id="SSF51445">
    <property type="entry name" value="(Trans)glycosidases"/>
    <property type="match status" value="1"/>
</dbReference>
<dbReference type="PANTHER" id="PTHR10353">
    <property type="entry name" value="GLYCOSYL HYDROLASE"/>
    <property type="match status" value="1"/>
</dbReference>
<evidence type="ECO:0000256" key="1">
    <source>
        <dbReference type="ARBA" id="ARBA00010838"/>
    </source>
</evidence>
<organism evidence="3 4">
    <name type="scientific">Vigna mungo</name>
    <name type="common">Black gram</name>
    <name type="synonym">Phaseolus mungo</name>
    <dbReference type="NCBI Taxonomy" id="3915"/>
    <lineage>
        <taxon>Eukaryota</taxon>
        <taxon>Viridiplantae</taxon>
        <taxon>Streptophyta</taxon>
        <taxon>Embryophyta</taxon>
        <taxon>Tracheophyta</taxon>
        <taxon>Spermatophyta</taxon>
        <taxon>Magnoliopsida</taxon>
        <taxon>eudicotyledons</taxon>
        <taxon>Gunneridae</taxon>
        <taxon>Pentapetalae</taxon>
        <taxon>rosids</taxon>
        <taxon>fabids</taxon>
        <taxon>Fabales</taxon>
        <taxon>Fabaceae</taxon>
        <taxon>Papilionoideae</taxon>
        <taxon>50 kb inversion clade</taxon>
        <taxon>NPAAA clade</taxon>
        <taxon>indigoferoid/millettioid clade</taxon>
        <taxon>Phaseoleae</taxon>
        <taxon>Vigna</taxon>
    </lineage>
</organism>
<dbReference type="Proteomes" id="UP001374535">
    <property type="component" value="Chromosome 4"/>
</dbReference>
<comment type="similarity">
    <text evidence="1 2">Belongs to the glycosyl hydrolase 1 family.</text>
</comment>
<evidence type="ECO:0000313" key="3">
    <source>
        <dbReference type="EMBL" id="WVZ15685.1"/>
    </source>
</evidence>
<accession>A0AAQ3NUP5</accession>
<dbReference type="InterPro" id="IPR017853">
    <property type="entry name" value="GH"/>
</dbReference>
<dbReference type="Pfam" id="PF00232">
    <property type="entry name" value="Glyco_hydro_1"/>
    <property type="match status" value="1"/>
</dbReference>
<dbReference type="AlphaFoldDB" id="A0AAQ3NUP5"/>
<dbReference type="GO" id="GO:0008422">
    <property type="term" value="F:beta-glucosidase activity"/>
    <property type="evidence" value="ECO:0007669"/>
    <property type="project" value="TreeGrafter"/>
</dbReference>
<reference evidence="3 4" key="1">
    <citation type="journal article" date="2023" name="Life. Sci Alliance">
        <title>Evolutionary insights into 3D genome organization and epigenetic landscape of Vigna mungo.</title>
        <authorList>
            <person name="Junaid A."/>
            <person name="Singh B."/>
            <person name="Bhatia S."/>
        </authorList>
    </citation>
    <scope>NUCLEOTIDE SEQUENCE [LARGE SCALE GENOMIC DNA]</scope>
    <source>
        <strain evidence="3">Urdbean</strain>
    </source>
</reference>